<gene>
    <name evidence="5" type="ORF">HZY91_02625</name>
</gene>
<dbReference type="InterPro" id="IPR028978">
    <property type="entry name" value="Chorismate_lyase_/UTRA_dom_sf"/>
</dbReference>
<reference evidence="5 6" key="1">
    <citation type="submission" date="2020-07" db="EMBL/GenBank/DDBJ databases">
        <title>Facklamia lactis sp. nov., isolated from raw milk.</title>
        <authorList>
            <person name="Doll E.V."/>
            <person name="Huptas C."/>
            <person name="Staib L."/>
            <person name="Wenning M."/>
            <person name="Scherer S."/>
        </authorList>
    </citation>
    <scope>NUCLEOTIDE SEQUENCE [LARGE SCALE GENOMIC DNA]</scope>
    <source>
        <strain evidence="5 6">DSM 111018</strain>
    </source>
</reference>
<dbReference type="InterPro" id="IPR036388">
    <property type="entry name" value="WH-like_DNA-bd_sf"/>
</dbReference>
<name>A0ABS0LQM7_9LACT</name>
<sequence>MNHSSHLYIDLSKEIHKYIQNKLSKGEFLLSERKLAVKYDVSRTTVRLALQRLDKLGVIMNVPAKGWLVTGFDEGSFNLKGMVSFSENMLALGKVPSDRIIESEHSVQDSQIMKKFETNQESFIKFVRLRLADETPLLLETTYLPESIFGGFEAARLQTESMYDLFRDEYSQVISHSVEEISAEIINKEEAELLDLPKETAILLVEQKTYNNQNKIIEYTISKFRSDKFKYKTMYSNV</sequence>
<accession>A0ABS0LQM7</accession>
<dbReference type="PANTHER" id="PTHR44846">
    <property type="entry name" value="MANNOSYL-D-GLYCERATE TRANSPORT/METABOLISM SYSTEM REPRESSOR MNGR-RELATED"/>
    <property type="match status" value="1"/>
</dbReference>
<dbReference type="Gene3D" id="3.40.1410.10">
    <property type="entry name" value="Chorismate lyase-like"/>
    <property type="match status" value="1"/>
</dbReference>
<dbReference type="EMBL" id="JACBXQ010000001">
    <property type="protein sequence ID" value="MBG9985785.1"/>
    <property type="molecule type" value="Genomic_DNA"/>
</dbReference>
<dbReference type="InterPro" id="IPR050679">
    <property type="entry name" value="Bact_HTH_transcr_reg"/>
</dbReference>
<keyword evidence="1" id="KW-0805">Transcription regulation</keyword>
<dbReference type="SUPFAM" id="SSF46785">
    <property type="entry name" value="Winged helix' DNA-binding domain"/>
    <property type="match status" value="1"/>
</dbReference>
<organism evidence="5 6">
    <name type="scientific">Facklamia lactis</name>
    <dbReference type="NCBI Taxonomy" id="2749967"/>
    <lineage>
        <taxon>Bacteria</taxon>
        <taxon>Bacillati</taxon>
        <taxon>Bacillota</taxon>
        <taxon>Bacilli</taxon>
        <taxon>Lactobacillales</taxon>
        <taxon>Aerococcaceae</taxon>
        <taxon>Facklamia</taxon>
    </lineage>
</organism>
<proteinExistence type="predicted"/>
<dbReference type="PANTHER" id="PTHR44846:SF1">
    <property type="entry name" value="MANNOSYL-D-GLYCERATE TRANSPORT_METABOLISM SYSTEM REPRESSOR MNGR-RELATED"/>
    <property type="match status" value="1"/>
</dbReference>
<keyword evidence="3" id="KW-0804">Transcription</keyword>
<evidence type="ECO:0000256" key="1">
    <source>
        <dbReference type="ARBA" id="ARBA00023015"/>
    </source>
</evidence>
<dbReference type="PROSITE" id="PS50949">
    <property type="entry name" value="HTH_GNTR"/>
    <property type="match status" value="1"/>
</dbReference>
<dbReference type="InterPro" id="IPR036390">
    <property type="entry name" value="WH_DNA-bd_sf"/>
</dbReference>
<protein>
    <submittedName>
        <fullName evidence="5">GntR family transcriptional regulator</fullName>
    </submittedName>
</protein>
<feature type="domain" description="HTH gntR-type" evidence="4">
    <location>
        <begin position="5"/>
        <end position="72"/>
    </location>
</feature>
<evidence type="ECO:0000259" key="4">
    <source>
        <dbReference type="PROSITE" id="PS50949"/>
    </source>
</evidence>
<keyword evidence="6" id="KW-1185">Reference proteome</keyword>
<dbReference type="PRINTS" id="PR00035">
    <property type="entry name" value="HTHGNTR"/>
</dbReference>
<dbReference type="Pfam" id="PF07702">
    <property type="entry name" value="UTRA"/>
    <property type="match status" value="1"/>
</dbReference>
<evidence type="ECO:0000313" key="6">
    <source>
        <dbReference type="Proteomes" id="UP000721415"/>
    </source>
</evidence>
<dbReference type="Pfam" id="PF00392">
    <property type="entry name" value="GntR"/>
    <property type="match status" value="1"/>
</dbReference>
<dbReference type="SMART" id="SM00345">
    <property type="entry name" value="HTH_GNTR"/>
    <property type="match status" value="1"/>
</dbReference>
<comment type="caution">
    <text evidence="5">The sequence shown here is derived from an EMBL/GenBank/DDBJ whole genome shotgun (WGS) entry which is preliminary data.</text>
</comment>
<evidence type="ECO:0000313" key="5">
    <source>
        <dbReference type="EMBL" id="MBG9985785.1"/>
    </source>
</evidence>
<keyword evidence="2" id="KW-0238">DNA-binding</keyword>
<dbReference type="InterPro" id="IPR011663">
    <property type="entry name" value="UTRA"/>
</dbReference>
<dbReference type="SMART" id="SM00866">
    <property type="entry name" value="UTRA"/>
    <property type="match status" value="1"/>
</dbReference>
<dbReference type="Proteomes" id="UP000721415">
    <property type="component" value="Unassembled WGS sequence"/>
</dbReference>
<dbReference type="InterPro" id="IPR000524">
    <property type="entry name" value="Tscrpt_reg_HTH_GntR"/>
</dbReference>
<dbReference type="RefSeq" id="WP_197114409.1">
    <property type="nucleotide sequence ID" value="NZ_JACBXQ010000001.1"/>
</dbReference>
<dbReference type="Gene3D" id="1.10.10.10">
    <property type="entry name" value="Winged helix-like DNA-binding domain superfamily/Winged helix DNA-binding domain"/>
    <property type="match status" value="1"/>
</dbReference>
<evidence type="ECO:0000256" key="3">
    <source>
        <dbReference type="ARBA" id="ARBA00023163"/>
    </source>
</evidence>
<dbReference type="SUPFAM" id="SSF64288">
    <property type="entry name" value="Chorismate lyase-like"/>
    <property type="match status" value="1"/>
</dbReference>
<evidence type="ECO:0000256" key="2">
    <source>
        <dbReference type="ARBA" id="ARBA00023125"/>
    </source>
</evidence>